<comment type="caution">
    <text evidence="1">The sequence shown here is derived from an EMBL/GenBank/DDBJ whole genome shotgun (WGS) entry which is preliminary data.</text>
</comment>
<sequence length="269" mass="29989">MSSPAGSSSRVAVPEVVPMPPPGEEAVFRRYLPAALKHTPHPQWMEAMLESLRPEWQAACWPTLFVETAAGRHPPLRAWQRFLADCFPIVDNFPKYMGLSLAKTTYGVRPGDASIRRWLLQNLGVEARHAEWWIDWMQAAGVDPQRTFQAPLTPAVRALHQHLLETCRQGSLAEGVAAANWAIEGVTGVWTRGVVEAFNDYAQDGVRMDTYSTRWLRAHARYDDAHPDEALEVIKLSVDATGEDPARVVAAARQSLVLLARVFESCIEV</sequence>
<proteinExistence type="predicted"/>
<accession>A0A3A8N9B6</accession>
<dbReference type="EMBL" id="RAWG01000129">
    <property type="protein sequence ID" value="RKH40533.1"/>
    <property type="molecule type" value="Genomic_DNA"/>
</dbReference>
<dbReference type="Gene3D" id="1.20.910.10">
    <property type="entry name" value="Heme oxygenase-like"/>
    <property type="match status" value="1"/>
</dbReference>
<dbReference type="AlphaFoldDB" id="A0A3A8N9B6"/>
<organism evidence="1 2">
    <name type="scientific">Corallococcus sicarius</name>
    <dbReference type="NCBI Taxonomy" id="2316726"/>
    <lineage>
        <taxon>Bacteria</taxon>
        <taxon>Pseudomonadati</taxon>
        <taxon>Myxococcota</taxon>
        <taxon>Myxococcia</taxon>
        <taxon>Myxococcales</taxon>
        <taxon>Cystobacterineae</taxon>
        <taxon>Myxococcaceae</taxon>
        <taxon>Corallococcus</taxon>
    </lineage>
</organism>
<gene>
    <name evidence="1" type="ORF">D7X12_20510</name>
</gene>
<protein>
    <submittedName>
        <fullName evidence="1">Iron-containing redox enzyme family protein</fullName>
    </submittedName>
</protein>
<dbReference type="OrthoDB" id="3523588at2"/>
<dbReference type="InterPro" id="IPR016084">
    <property type="entry name" value="Haem_Oase-like_multi-hlx"/>
</dbReference>
<keyword evidence="2" id="KW-1185">Reference proteome</keyword>
<evidence type="ECO:0000313" key="1">
    <source>
        <dbReference type="EMBL" id="RKH40533.1"/>
    </source>
</evidence>
<dbReference type="Pfam" id="PF14518">
    <property type="entry name" value="Haem_oxygenas_2"/>
    <property type="match status" value="1"/>
</dbReference>
<name>A0A3A8N9B6_9BACT</name>
<evidence type="ECO:0000313" key="2">
    <source>
        <dbReference type="Proteomes" id="UP000273405"/>
    </source>
</evidence>
<dbReference type="RefSeq" id="WP_120626971.1">
    <property type="nucleotide sequence ID" value="NZ_RAWG01000129.1"/>
</dbReference>
<reference evidence="2" key="1">
    <citation type="submission" date="2018-09" db="EMBL/GenBank/DDBJ databases">
        <authorList>
            <person name="Livingstone P.G."/>
            <person name="Whitworth D.E."/>
        </authorList>
    </citation>
    <scope>NUCLEOTIDE SEQUENCE [LARGE SCALE GENOMIC DNA]</scope>
    <source>
        <strain evidence="2">CA040B</strain>
    </source>
</reference>
<dbReference type="SUPFAM" id="SSF48613">
    <property type="entry name" value="Heme oxygenase-like"/>
    <property type="match status" value="1"/>
</dbReference>
<dbReference type="SMART" id="SM01236">
    <property type="entry name" value="Haem_oxygenase_2"/>
    <property type="match status" value="1"/>
</dbReference>
<dbReference type="Proteomes" id="UP000273405">
    <property type="component" value="Unassembled WGS sequence"/>
</dbReference>